<dbReference type="Proteomes" id="UP000826212">
    <property type="component" value="Chromosome"/>
</dbReference>
<keyword evidence="2" id="KW-1185">Reference proteome</keyword>
<name>A0AC61NH30_9BACT</name>
<proteinExistence type="predicted"/>
<evidence type="ECO:0000313" key="2">
    <source>
        <dbReference type="Proteomes" id="UP000826212"/>
    </source>
</evidence>
<keyword evidence="1" id="KW-0648">Protein biosynthesis</keyword>
<gene>
    <name evidence="1" type="ORF">K4L44_03500</name>
</gene>
<protein>
    <submittedName>
        <fullName evidence="1">GreA/GreB family elongation factor</fullName>
    </submittedName>
</protein>
<dbReference type="EMBL" id="CP081303">
    <property type="protein sequence ID" value="QZE14916.1"/>
    <property type="molecule type" value="Genomic_DNA"/>
</dbReference>
<reference evidence="1" key="1">
    <citation type="submission" date="2021-08" db="EMBL/GenBank/DDBJ databases">
        <title>Novel anaerobic bacterium isolated from sea squirt in East Sea, Republic of Korea.</title>
        <authorList>
            <person name="Nguyen T.H."/>
            <person name="Li Z."/>
            <person name="Lee Y.-J."/>
            <person name="Ko J."/>
            <person name="Kim S.-G."/>
        </authorList>
    </citation>
    <scope>NUCLEOTIDE SEQUENCE</scope>
    <source>
        <strain evidence="1">KCTC 25031</strain>
    </source>
</reference>
<accession>A0AC61NH30</accession>
<evidence type="ECO:0000313" key="1">
    <source>
        <dbReference type="EMBL" id="QZE14916.1"/>
    </source>
</evidence>
<organism evidence="1 2">
    <name type="scientific">Halosquirtibacter laminarini</name>
    <dbReference type="NCBI Taxonomy" id="3374600"/>
    <lineage>
        <taxon>Bacteria</taxon>
        <taxon>Pseudomonadati</taxon>
        <taxon>Bacteroidota</taxon>
        <taxon>Bacteroidia</taxon>
        <taxon>Marinilabiliales</taxon>
        <taxon>Prolixibacteraceae</taxon>
        <taxon>Halosquirtibacter</taxon>
    </lineage>
</organism>
<sequence>MKIHSDLKQLCTNVLLIRVEEQISVLKRQVEDMKESLVDDTKSSAGDKYETSRERISRDLNRLELQLSQHNKNLLFLNKLNGELKESVDLGAMVQTNQGIYFFSLALGKVEMESVIFYALSIQSPIGRALRGAKRGDSILFQGRKIEIKDVC</sequence>
<keyword evidence="1" id="KW-0251">Elongation factor</keyword>